<dbReference type="InterPro" id="IPR013783">
    <property type="entry name" value="Ig-like_fold"/>
</dbReference>
<protein>
    <submittedName>
        <fullName evidence="3">Fibronectin type III domain-containing protein</fullName>
    </submittedName>
</protein>
<gene>
    <name evidence="3" type="ordered locus">Fleli_3877</name>
</gene>
<dbReference type="eggNOG" id="COG2730">
    <property type="taxonomic scope" value="Bacteria"/>
</dbReference>
<dbReference type="Pfam" id="PF00041">
    <property type="entry name" value="fn3"/>
    <property type="match status" value="1"/>
</dbReference>
<name>I4AQE7_BERLS</name>
<dbReference type="InterPro" id="IPR005135">
    <property type="entry name" value="Endo/exonuclease/phosphatase"/>
</dbReference>
<dbReference type="InterPro" id="IPR036116">
    <property type="entry name" value="FN3_sf"/>
</dbReference>
<dbReference type="RefSeq" id="WP_014799605.1">
    <property type="nucleotide sequence ID" value="NC_018018.1"/>
</dbReference>
<dbReference type="SMART" id="SM00060">
    <property type="entry name" value="FN3"/>
    <property type="match status" value="2"/>
</dbReference>
<evidence type="ECO:0000259" key="2">
    <source>
        <dbReference type="PROSITE" id="PS50853"/>
    </source>
</evidence>
<dbReference type="EMBL" id="CP003345">
    <property type="protein sequence ID" value="AFM06182.1"/>
    <property type="molecule type" value="Genomic_DNA"/>
</dbReference>
<dbReference type="KEGG" id="fli:Fleli_3877"/>
<dbReference type="InterPro" id="IPR044023">
    <property type="entry name" value="Ig_7"/>
</dbReference>
<dbReference type="HOGENOM" id="CLU_240311_0_0_10"/>
<dbReference type="InterPro" id="IPR036691">
    <property type="entry name" value="Endo/exonu/phosph_ase_sf"/>
</dbReference>
<dbReference type="CDD" id="cd00063">
    <property type="entry name" value="FN3"/>
    <property type="match status" value="2"/>
</dbReference>
<dbReference type="Pfam" id="PF19081">
    <property type="entry name" value="Ig_7"/>
    <property type="match status" value="1"/>
</dbReference>
<dbReference type="OrthoDB" id="5500612at2"/>
<organism evidence="3 4">
    <name type="scientific">Bernardetia litoralis (strain ATCC 23117 / DSM 6794 / NBRC 15988 / NCIMB 1366 / Fx l1 / Sio-4)</name>
    <name type="common">Flexibacter litoralis</name>
    <dbReference type="NCBI Taxonomy" id="880071"/>
    <lineage>
        <taxon>Bacteria</taxon>
        <taxon>Pseudomonadati</taxon>
        <taxon>Bacteroidota</taxon>
        <taxon>Cytophagia</taxon>
        <taxon>Cytophagales</taxon>
        <taxon>Bernardetiaceae</taxon>
        <taxon>Bernardetia</taxon>
    </lineage>
</organism>
<dbReference type="InterPro" id="IPR026444">
    <property type="entry name" value="Secre_tail"/>
</dbReference>
<dbReference type="Pfam" id="PF03372">
    <property type="entry name" value="Exo_endo_phos"/>
    <property type="match status" value="1"/>
</dbReference>
<dbReference type="Gene3D" id="2.60.40.10">
    <property type="entry name" value="Immunoglobulins"/>
    <property type="match status" value="3"/>
</dbReference>
<dbReference type="Proteomes" id="UP000006054">
    <property type="component" value="Chromosome"/>
</dbReference>
<dbReference type="Gene3D" id="3.60.10.10">
    <property type="entry name" value="Endonuclease/exonuclease/phosphatase"/>
    <property type="match status" value="1"/>
</dbReference>
<feature type="chain" id="PRO_5003686036" evidence="1">
    <location>
        <begin position="25"/>
        <end position="1719"/>
    </location>
</feature>
<dbReference type="PROSITE" id="PS50853">
    <property type="entry name" value="FN3"/>
    <property type="match status" value="2"/>
</dbReference>
<dbReference type="Pfam" id="PF18962">
    <property type="entry name" value="Por_Secre_tail"/>
    <property type="match status" value="1"/>
</dbReference>
<accession>I4AQE7</accession>
<dbReference type="STRING" id="880071.Fleli_3877"/>
<dbReference type="eggNOG" id="COG4733">
    <property type="taxonomic scope" value="Bacteria"/>
</dbReference>
<reference evidence="4" key="1">
    <citation type="submission" date="2012-06" db="EMBL/GenBank/DDBJ databases">
        <title>The complete genome of Flexibacter litoralis DSM 6794.</title>
        <authorList>
            <person name="Lucas S."/>
            <person name="Copeland A."/>
            <person name="Lapidus A."/>
            <person name="Glavina del Rio T."/>
            <person name="Dalin E."/>
            <person name="Tice H."/>
            <person name="Bruce D."/>
            <person name="Goodwin L."/>
            <person name="Pitluck S."/>
            <person name="Peters L."/>
            <person name="Ovchinnikova G."/>
            <person name="Lu M."/>
            <person name="Kyrpides N."/>
            <person name="Mavromatis K."/>
            <person name="Ivanova N."/>
            <person name="Brettin T."/>
            <person name="Detter J.C."/>
            <person name="Han C."/>
            <person name="Larimer F."/>
            <person name="Land M."/>
            <person name="Hauser L."/>
            <person name="Markowitz V."/>
            <person name="Cheng J.-F."/>
            <person name="Hugenholtz P."/>
            <person name="Woyke T."/>
            <person name="Wu D."/>
            <person name="Spring S."/>
            <person name="Lang E."/>
            <person name="Kopitz M."/>
            <person name="Brambilla E."/>
            <person name="Klenk H.-P."/>
            <person name="Eisen J.A."/>
        </authorList>
    </citation>
    <scope>NUCLEOTIDE SEQUENCE [LARGE SCALE GENOMIC DNA]</scope>
    <source>
        <strain evidence="4">ATCC 23117 / DSM 6794 / NBRC 15988 / NCIMB 1366 / Sio-4</strain>
    </source>
</reference>
<dbReference type="SUPFAM" id="SSF49265">
    <property type="entry name" value="Fibronectin type III"/>
    <property type="match status" value="2"/>
</dbReference>
<keyword evidence="1" id="KW-0732">Signal</keyword>
<feature type="signal peptide" evidence="1">
    <location>
        <begin position="1"/>
        <end position="24"/>
    </location>
</feature>
<dbReference type="eggNOG" id="COG2374">
    <property type="taxonomic scope" value="Bacteria"/>
</dbReference>
<dbReference type="InterPro" id="IPR003961">
    <property type="entry name" value="FN3_dom"/>
</dbReference>
<feature type="domain" description="Fibronectin type-III" evidence="2">
    <location>
        <begin position="1156"/>
        <end position="1238"/>
    </location>
</feature>
<sequence precursor="true">MQTALLKWVGMFLLVLGISTQSYAQIPFTENFTAFTGTGFAPIPAAGQLDSDVWKVTGLSTGTGTFGGTHDTGDFARGASTGDESTGGIYSFDVGGGNNTLGAQLGSSDFTPGSMIAKIENNTGAILTSVTVAYDIYYNNNATRGNSFNFSYSSDDVTYTNVATLDFATAAAADALGWQTVARTTTITGLSIPVNGFLYVSWTGDEDSGSGSRDELALDNVSVTVPTPPTTTEPMINEFVSNHTGNPDTNDFIEIFGIASTDYSALTVIQIEGDANGNQGNIIYAQTVGTTDANGYWTTGYMNELLQGGNAAFLLVEGFTGALGDDLDSDNDGTLNATLPWTTVKDEIAVSDQTTGTIFGFLTLNANFDGVSYEVGGASRIPNGTDTNTTADWKRNDFDGFGFPGFTGTPIVTEAVNTLGAENMMYVVPTGIINVTESLTAFTTTALNVASATQTYEVSGTALTDDITITAPSEFQVSLDGITFTSSVIIPFATANAGNTTVYVQYLPTSGTSHTGDITNVSTGATSVNIAITGTVPPSTMTIAIARTRPVNEVVTIEGVLTVADQLAGPAFIQDATGGIAVYDAQIHGGTYPIGQLLRITATRTDFSNQIQLSNVTSVTDLGAGTPVVPQVITLDQLDAHRGELVQIASVTFPDPNTFLFGNSNYSVTNGANLGDVRIDGDTDLAGRSQPTVCDVTGVVAYYLTASQLIPRFQADLPCTNPYTSPSSSTVTACIALPKTLEVSTYNVEWFGYAQGGTPSGNTSPADQKAAVKAVIEAQNSDIYFLEEINNTDLMGEIAAELTASTPDTWDTLFSYYTSYAATFPIAETQKVGFLYKSNIITPQFSYAMHSSIHPLYNGGVIDPALVAYPESNKDRFWASGRLPFMMRADVALNGGTEEVNFIVLHSRSGSAQDKYDMRRFDVTLLQDSISAWLGNDKVIMGGDYNDDVDESIYEVSGVPQVTSYDAFTTRPTEYTILSKDLSDAGFRSTVGFSDMIDHLTVSNELANGYIPNSVSVGYEYYDGDYEYTTSDHFIVSARLEIVPLAPCTFTATPNSSSQITLDWADNSNIETTYVVEMSLNGTTGWTAITGSPFAANSITNAVAGLNGSTQYFFRVRAEEAATNFSEWVYTDATTLATTTPPTGGGGGGSTPTVTNPTNFRAIAVSTSQINLTWSVANGATGYTLYRGNVLIATLGSVTSFQDTGLMANTFYSYRLVARNGNSQSSPIQANARTFPDAPSLLSVTDACSGSGGIIRVTPTGVIYRVYEDSVSTMPLFESDNTIITIPAITQTTTFYVSAVSTNDLESTRTAITVNVNQLPTANILEDRVFSCASTGTITAEEVVGASYTWLINGFSIMTTTTPTYEVNNSGNYQVRVTLNGCSAVSDITPVRLNFAPVAQIAQGIIARSCEPSTIISAINTNQNDSTTTYEWTRSNVVVGNTASVSVSESGTYTLTVTQNGCSATDEIVVEISTINPNISFSVSQETFCPEEEVMLTVDNPEQNVTYTWMRNGRILSNSTGTEYITSVAGEYRVQASQNSCAVISAPIMITRTRVEPVYLRKEDALFVESITPITDVVWFLEGEEVTSLAGQMSFIPTVSANYSARVTFNTGCNGFTRTVYYSVPEVITGEEEIIDVETIVYPNPSKTGIFRVQLSSSITSDVTFTITDNIGRVLENRVIKANEISTVQTLDLSQYAAGMYALTIDTEQGTVIKKIIVE</sequence>
<dbReference type="NCBIfam" id="TIGR04183">
    <property type="entry name" value="Por_Secre_tail"/>
    <property type="match status" value="1"/>
</dbReference>
<evidence type="ECO:0000313" key="4">
    <source>
        <dbReference type="Proteomes" id="UP000006054"/>
    </source>
</evidence>
<dbReference type="SUPFAM" id="SSF56219">
    <property type="entry name" value="DNase I-like"/>
    <property type="match status" value="1"/>
</dbReference>
<keyword evidence="4" id="KW-1185">Reference proteome</keyword>
<evidence type="ECO:0000313" key="3">
    <source>
        <dbReference type="EMBL" id="AFM06182.1"/>
    </source>
</evidence>
<feature type="domain" description="Fibronectin type-III" evidence="2">
    <location>
        <begin position="1046"/>
        <end position="1143"/>
    </location>
</feature>
<proteinExistence type="predicted"/>
<evidence type="ECO:0000256" key="1">
    <source>
        <dbReference type="SAM" id="SignalP"/>
    </source>
</evidence>